<comment type="caution">
    <text evidence="1">The sequence shown here is derived from an EMBL/GenBank/DDBJ whole genome shotgun (WGS) entry which is preliminary data.</text>
</comment>
<evidence type="ECO:0000313" key="1">
    <source>
        <dbReference type="EMBL" id="MDU0114010.1"/>
    </source>
</evidence>
<organism evidence="1 2">
    <name type="scientific">Psychrosphaera aquimarina</name>
    <dbReference type="NCBI Taxonomy" id="2044854"/>
    <lineage>
        <taxon>Bacteria</taxon>
        <taxon>Pseudomonadati</taxon>
        <taxon>Pseudomonadota</taxon>
        <taxon>Gammaproteobacteria</taxon>
        <taxon>Alteromonadales</taxon>
        <taxon>Pseudoalteromonadaceae</taxon>
        <taxon>Psychrosphaera</taxon>
    </lineage>
</organism>
<dbReference type="EMBL" id="JAWCUA010000010">
    <property type="protein sequence ID" value="MDU0114010.1"/>
    <property type="molecule type" value="Genomic_DNA"/>
</dbReference>
<proteinExistence type="predicted"/>
<reference evidence="1 2" key="1">
    <citation type="submission" date="2023-10" db="EMBL/GenBank/DDBJ databases">
        <title>Psychrosphaera aquimaarina strain SW33 isolated from seawater.</title>
        <authorList>
            <person name="Bayburt H."/>
            <person name="Kim J.M."/>
            <person name="Choi B.J."/>
            <person name="Jeon C.O."/>
        </authorList>
    </citation>
    <scope>NUCLEOTIDE SEQUENCE [LARGE SCALE GENOMIC DNA]</scope>
    <source>
        <strain evidence="1 2">KCTC 52743</strain>
    </source>
</reference>
<sequence>MASKGISKAHENREILKSELLEEQILSELQTRQTPLSSTYPLNSTFILLQEIPGTRLKERKLVFEDINDTTKAFLYRVVIAAHNYAYVSEFAPKSAKVVVEQYGVRFIKWLNEARILNRFNALKEYEKYHFDLLGNHGGYSVLSKLLAILSYAYEFDEFRLTLTTDESELFRKLKGTSVSPNLNKKQISLASYFGALDWLRRDDVGVGNQLYLTLASAKLTVNSLRWTASTIIIKLFESKVALQQFLVVSGFTANDFQFIDDLSLTTSGKKVYTAKIVYRLIESFHSLDEKPLGLRNALELLLLSNMTNVTKFEKTRHALTSNEIFNEIFHTKYINVENNFSASLAERNFKSSFDGTLLSMNVISRILDTKKSMPITELEKLMFSWLMASLTVQPSDIPKLSLNSFRKLIVGGRIGHIECEYFKGRSNAIHNTRTLSTRKIEGKALLIYLEQHENKKMQTFTAITPHLLKGLRSVYGSLVAVLELPYMKQQLETSHLQNGESPIIIPTVLQALISHQYKPTKGQLFGLQAIKNSAVHAYADPYTLHYLINRNSHSNGTEKLHYLTQDNEEFINSSGRITRSIMIDLINNVFDLDFNEPNQFELDGDEIKKRKMTSKLKRLSLITNFLMLQMRYLISRKSYYLD</sequence>
<protein>
    <submittedName>
        <fullName evidence="1">Uncharacterized protein</fullName>
    </submittedName>
</protein>
<name>A0ABU3R2W6_9GAMM</name>
<accession>A0ABU3R2W6</accession>
<dbReference type="RefSeq" id="WP_315947591.1">
    <property type="nucleotide sequence ID" value="NZ_JAWCUA010000010.1"/>
</dbReference>
<evidence type="ECO:0000313" key="2">
    <source>
        <dbReference type="Proteomes" id="UP001257914"/>
    </source>
</evidence>
<dbReference type="Proteomes" id="UP001257914">
    <property type="component" value="Unassembled WGS sequence"/>
</dbReference>
<gene>
    <name evidence="1" type="ORF">RT723_13570</name>
</gene>
<keyword evidence="2" id="KW-1185">Reference proteome</keyword>